<dbReference type="SUPFAM" id="SSF50249">
    <property type="entry name" value="Nucleic acid-binding proteins"/>
    <property type="match status" value="1"/>
</dbReference>
<organism evidence="2 3">
    <name type="scientific">Paenibacillus odorifer</name>
    <dbReference type="NCBI Taxonomy" id="189426"/>
    <lineage>
        <taxon>Bacteria</taxon>
        <taxon>Bacillati</taxon>
        <taxon>Bacillota</taxon>
        <taxon>Bacilli</taxon>
        <taxon>Bacillales</taxon>
        <taxon>Paenibacillaceae</taxon>
        <taxon>Paenibacillus</taxon>
    </lineage>
</organism>
<dbReference type="Pfam" id="PF10991">
    <property type="entry name" value="Enc34_ssDNA-bd"/>
    <property type="match status" value="1"/>
</dbReference>
<proteinExistence type="predicted"/>
<gene>
    <name evidence="2" type="ORF">BJP51_19060</name>
</gene>
<dbReference type="EMBL" id="MKQP01000022">
    <property type="protein sequence ID" value="OMD31345.1"/>
    <property type="molecule type" value="Genomic_DNA"/>
</dbReference>
<dbReference type="InterPro" id="IPR022595">
    <property type="entry name" value="Enc34_ssDNA-bd"/>
</dbReference>
<sequence>MATTNKDTKVVTGKVRFSYCHIFKPQAMEPGQDPKYSLCILIPKSDKETLKKIQSAINAAIEAGKSKWGGKIPPNLKKPLRDGDTEKDTDDYPEYKGHYFINATSKQKPGVIDRDKQEVMDSTEVYSGCFGRVSLNFYAFDTKGNKGVAAGLNNVQKISDGDYLGGRSSAEDDFDDDLGVDSDDWMN</sequence>
<feature type="region of interest" description="Disordered" evidence="1">
    <location>
        <begin position="72"/>
        <end position="93"/>
    </location>
</feature>
<feature type="compositionally biased region" description="Acidic residues" evidence="1">
    <location>
        <begin position="171"/>
        <end position="187"/>
    </location>
</feature>
<evidence type="ECO:0000256" key="1">
    <source>
        <dbReference type="SAM" id="MobiDB-lite"/>
    </source>
</evidence>
<dbReference type="RefSeq" id="WP_076179154.1">
    <property type="nucleotide sequence ID" value="NZ_MKQP01000022.1"/>
</dbReference>
<evidence type="ECO:0008006" key="4">
    <source>
        <dbReference type="Google" id="ProtNLM"/>
    </source>
</evidence>
<evidence type="ECO:0000313" key="3">
    <source>
        <dbReference type="Proteomes" id="UP000187465"/>
    </source>
</evidence>
<feature type="region of interest" description="Disordered" evidence="1">
    <location>
        <begin position="163"/>
        <end position="187"/>
    </location>
</feature>
<reference evidence="2 3" key="1">
    <citation type="submission" date="2016-10" db="EMBL/GenBank/DDBJ databases">
        <title>Paenibacillus species isolates.</title>
        <authorList>
            <person name="Beno S.M."/>
        </authorList>
    </citation>
    <scope>NUCLEOTIDE SEQUENCE [LARGE SCALE GENOMIC DNA]</scope>
    <source>
        <strain evidence="2 3">FSL H7-0604</strain>
    </source>
</reference>
<evidence type="ECO:0000313" key="2">
    <source>
        <dbReference type="EMBL" id="OMD31345.1"/>
    </source>
</evidence>
<dbReference type="Gene3D" id="2.40.50.140">
    <property type="entry name" value="Nucleic acid-binding proteins"/>
    <property type="match status" value="1"/>
</dbReference>
<dbReference type="Proteomes" id="UP000187465">
    <property type="component" value="Unassembled WGS sequence"/>
</dbReference>
<protein>
    <recommendedName>
        <fullName evidence="4">DUF2815 domain-containing protein</fullName>
    </recommendedName>
</protein>
<accession>A0A1R0X988</accession>
<name>A0A1R0X988_9BACL</name>
<dbReference type="InterPro" id="IPR012340">
    <property type="entry name" value="NA-bd_OB-fold"/>
</dbReference>
<dbReference type="AlphaFoldDB" id="A0A1R0X988"/>
<comment type="caution">
    <text evidence="2">The sequence shown here is derived from an EMBL/GenBank/DDBJ whole genome shotgun (WGS) entry which is preliminary data.</text>
</comment>